<dbReference type="AlphaFoldDB" id="A0ABD5R9D0"/>
<dbReference type="CDD" id="cd00209">
    <property type="entry name" value="DHFR"/>
    <property type="match status" value="1"/>
</dbReference>
<reference evidence="7 8" key="1">
    <citation type="journal article" date="2019" name="Int. J. Syst. Evol. Microbiol.">
        <title>The Global Catalogue of Microorganisms (GCM) 10K type strain sequencing project: providing services to taxonomists for standard genome sequencing and annotation.</title>
        <authorList>
            <consortium name="The Broad Institute Genomics Platform"/>
            <consortium name="The Broad Institute Genome Sequencing Center for Infectious Disease"/>
            <person name="Wu L."/>
            <person name="Ma J."/>
        </authorList>
    </citation>
    <scope>NUCLEOTIDE SEQUENCE [LARGE SCALE GENOMIC DNA]</scope>
    <source>
        <strain evidence="7 8">CGMCC 1.12237</strain>
    </source>
</reference>
<dbReference type="RefSeq" id="WP_227228086.1">
    <property type="nucleotide sequence ID" value="NZ_JAJCVJ010000001.1"/>
</dbReference>
<dbReference type="EMBL" id="JBHSKX010000001">
    <property type="protein sequence ID" value="MFC5366572.1"/>
    <property type="molecule type" value="Genomic_DNA"/>
</dbReference>
<evidence type="ECO:0000256" key="2">
    <source>
        <dbReference type="ARBA" id="ARBA00012856"/>
    </source>
</evidence>
<dbReference type="PANTHER" id="PTHR48069:SF3">
    <property type="entry name" value="DIHYDROFOLATE REDUCTASE"/>
    <property type="match status" value="1"/>
</dbReference>
<evidence type="ECO:0000313" key="7">
    <source>
        <dbReference type="EMBL" id="MFC5366572.1"/>
    </source>
</evidence>
<dbReference type="GO" id="GO:0006730">
    <property type="term" value="P:one-carbon metabolic process"/>
    <property type="evidence" value="ECO:0007669"/>
    <property type="project" value="UniProtKB-KW"/>
</dbReference>
<gene>
    <name evidence="7" type="ORF">ACFPJ5_06440</name>
</gene>
<keyword evidence="4" id="KW-0521">NADP</keyword>
<name>A0ABD5R9D0_9EURY</name>
<dbReference type="Pfam" id="PF00186">
    <property type="entry name" value="DHFR_1"/>
    <property type="match status" value="1"/>
</dbReference>
<organism evidence="7 8">
    <name type="scientific">Salinirubrum litoreum</name>
    <dbReference type="NCBI Taxonomy" id="1126234"/>
    <lineage>
        <taxon>Archaea</taxon>
        <taxon>Methanobacteriati</taxon>
        <taxon>Methanobacteriota</taxon>
        <taxon>Stenosarchaea group</taxon>
        <taxon>Halobacteria</taxon>
        <taxon>Halobacteriales</taxon>
        <taxon>Haloferacaceae</taxon>
        <taxon>Salinirubrum</taxon>
    </lineage>
</organism>
<keyword evidence="3" id="KW-0554">One-carbon metabolism</keyword>
<dbReference type="GO" id="GO:0004146">
    <property type="term" value="F:dihydrofolate reductase activity"/>
    <property type="evidence" value="ECO:0007669"/>
    <property type="project" value="UniProtKB-EC"/>
</dbReference>
<dbReference type="InterPro" id="IPR012259">
    <property type="entry name" value="DHFR"/>
</dbReference>
<dbReference type="PANTHER" id="PTHR48069">
    <property type="entry name" value="DIHYDROFOLATE REDUCTASE"/>
    <property type="match status" value="1"/>
</dbReference>
<dbReference type="PIRSF" id="PIRSF000194">
    <property type="entry name" value="DHFR"/>
    <property type="match status" value="1"/>
</dbReference>
<proteinExistence type="predicted"/>
<accession>A0ABD5R9D0</accession>
<dbReference type="PROSITE" id="PS51330">
    <property type="entry name" value="DHFR_2"/>
    <property type="match status" value="1"/>
</dbReference>
<dbReference type="PRINTS" id="PR00070">
    <property type="entry name" value="DHFR"/>
</dbReference>
<comment type="caution">
    <text evidence="7">The sequence shown here is derived from an EMBL/GenBank/DDBJ whole genome shotgun (WGS) entry which is preliminary data.</text>
</comment>
<dbReference type="InterPro" id="IPR001796">
    <property type="entry name" value="DHFR_dom"/>
</dbReference>
<evidence type="ECO:0000259" key="6">
    <source>
        <dbReference type="PROSITE" id="PS51330"/>
    </source>
</evidence>
<feature type="domain" description="DHFR" evidence="6">
    <location>
        <begin position="21"/>
        <end position="184"/>
    </location>
</feature>
<dbReference type="Proteomes" id="UP001596201">
    <property type="component" value="Unassembled WGS sequence"/>
</dbReference>
<protein>
    <recommendedName>
        <fullName evidence="2">dihydrofolate reductase</fullName>
        <ecNumber evidence="2">1.5.1.3</ecNumber>
    </recommendedName>
</protein>
<dbReference type="SUPFAM" id="SSF53597">
    <property type="entry name" value="Dihydrofolate reductase-like"/>
    <property type="match status" value="1"/>
</dbReference>
<comment type="pathway">
    <text evidence="1">Cofactor biosynthesis; tetrahydrofolate biosynthesis; 5,6,7,8-tetrahydrofolate from 7,8-dihydrofolate: step 1/1.</text>
</comment>
<keyword evidence="5 7" id="KW-0560">Oxidoreductase</keyword>
<dbReference type="InterPro" id="IPR024072">
    <property type="entry name" value="DHFR-like_dom_sf"/>
</dbReference>
<dbReference type="Gene3D" id="3.40.430.10">
    <property type="entry name" value="Dihydrofolate Reductase, subunit A"/>
    <property type="match status" value="1"/>
</dbReference>
<evidence type="ECO:0000256" key="3">
    <source>
        <dbReference type="ARBA" id="ARBA00022563"/>
    </source>
</evidence>
<evidence type="ECO:0000256" key="5">
    <source>
        <dbReference type="ARBA" id="ARBA00023002"/>
    </source>
</evidence>
<dbReference type="EC" id="1.5.1.3" evidence="2"/>
<evidence type="ECO:0000256" key="1">
    <source>
        <dbReference type="ARBA" id="ARBA00004903"/>
    </source>
</evidence>
<evidence type="ECO:0000256" key="4">
    <source>
        <dbReference type="ARBA" id="ARBA00022857"/>
    </source>
</evidence>
<keyword evidence="8" id="KW-1185">Reference proteome</keyword>
<sequence length="184" mass="19975">MTGDHESSAGDDADPGDDEIEIALIAAVAANGVVGADGSIPWHYSADLRHFKETTTGHPVILGRKTYENVVAGLGEPFPDRLSVVLTETLSDLPEGAVAVGSVEEALSVAREAAREMGVETIYVAGGSAVYEAFLPLAGRLVLTELHGEYEGDRYFPEVRWDDWRETSRETGEDFDFVEYRRVS</sequence>
<evidence type="ECO:0000313" key="8">
    <source>
        <dbReference type="Proteomes" id="UP001596201"/>
    </source>
</evidence>